<evidence type="ECO:0000256" key="4">
    <source>
        <dbReference type="NCBIfam" id="TIGR02403"/>
    </source>
</evidence>
<dbReference type="EMBL" id="JPME01000007">
    <property type="protein sequence ID" value="KEZ91100.1"/>
    <property type="molecule type" value="Genomic_DNA"/>
</dbReference>
<dbReference type="InterPro" id="IPR013780">
    <property type="entry name" value="Glyco_hydro_b"/>
</dbReference>
<evidence type="ECO:0000256" key="1">
    <source>
        <dbReference type="ARBA" id="ARBA00008061"/>
    </source>
</evidence>
<dbReference type="InterPro" id="IPR012769">
    <property type="entry name" value="Trehalose_TreC"/>
</dbReference>
<dbReference type="GO" id="GO:0005737">
    <property type="term" value="C:cytoplasm"/>
    <property type="evidence" value="ECO:0007669"/>
    <property type="project" value="UniProtKB-UniRule"/>
</dbReference>
<accession>A0A084JQ66</accession>
<dbReference type="Gene3D" id="2.60.40.1180">
    <property type="entry name" value="Golgi alpha-mannosidase II"/>
    <property type="match status" value="1"/>
</dbReference>
<dbReference type="AlphaFoldDB" id="A0A084JQ66"/>
<protein>
    <recommendedName>
        <fullName evidence="4">Alpha,alpha-phosphotrehalase</fullName>
        <ecNumber evidence="4">3.2.1.93</ecNumber>
    </recommendedName>
</protein>
<dbReference type="CDD" id="cd11333">
    <property type="entry name" value="AmyAc_SI_OligoGlu_DGase"/>
    <property type="match status" value="1"/>
</dbReference>
<dbReference type="GO" id="GO:0004556">
    <property type="term" value="F:alpha-amylase activity"/>
    <property type="evidence" value="ECO:0007669"/>
    <property type="project" value="TreeGrafter"/>
</dbReference>
<reference evidence="6 7" key="1">
    <citation type="submission" date="2014-07" db="EMBL/GenBank/DDBJ databases">
        <title>Draft genome of Clostridium celerecrescens 152B isolated from sediments associated with methane hydrate from Krishna Godavari basin.</title>
        <authorList>
            <person name="Honkalas V.S."/>
            <person name="Dabir A.P."/>
            <person name="Arora P."/>
            <person name="Dhakephalkar P.K."/>
        </authorList>
    </citation>
    <scope>NUCLEOTIDE SEQUENCE [LARGE SCALE GENOMIC DNA]</scope>
    <source>
        <strain evidence="6 7">152B</strain>
    </source>
</reference>
<dbReference type="PANTHER" id="PTHR10357">
    <property type="entry name" value="ALPHA-AMYLASE FAMILY MEMBER"/>
    <property type="match status" value="1"/>
</dbReference>
<dbReference type="Proteomes" id="UP000028525">
    <property type="component" value="Unassembled WGS sequence"/>
</dbReference>
<dbReference type="SUPFAM" id="SSF51445">
    <property type="entry name" value="(Trans)glycosidases"/>
    <property type="match status" value="1"/>
</dbReference>
<name>A0A084JQ66_9FIRM</name>
<dbReference type="RefSeq" id="WP_038278505.1">
    <property type="nucleotide sequence ID" value="NZ_JPME01000007.1"/>
</dbReference>
<evidence type="ECO:0000256" key="3">
    <source>
        <dbReference type="ARBA" id="ARBA00023295"/>
    </source>
</evidence>
<evidence type="ECO:0000259" key="5">
    <source>
        <dbReference type="SMART" id="SM00642"/>
    </source>
</evidence>
<feature type="domain" description="Glycosyl hydrolase family 13 catalytic" evidence="5">
    <location>
        <begin position="11"/>
        <end position="412"/>
    </location>
</feature>
<gene>
    <name evidence="6" type="ORF">IO98_04905</name>
</gene>
<dbReference type="Gene3D" id="3.20.20.80">
    <property type="entry name" value="Glycosidases"/>
    <property type="match status" value="1"/>
</dbReference>
<proteinExistence type="inferred from homology"/>
<dbReference type="STRING" id="29354.IO98_04905"/>
<dbReference type="SMART" id="SM00642">
    <property type="entry name" value="Aamy"/>
    <property type="match status" value="1"/>
</dbReference>
<comment type="caution">
    <text evidence="6">The sequence shown here is derived from an EMBL/GenBank/DDBJ whole genome shotgun (WGS) entry which is preliminary data.</text>
</comment>
<dbReference type="InterPro" id="IPR006047">
    <property type="entry name" value="GH13_cat_dom"/>
</dbReference>
<dbReference type="NCBIfam" id="NF008183">
    <property type="entry name" value="PRK10933.1"/>
    <property type="match status" value="1"/>
</dbReference>
<dbReference type="SUPFAM" id="SSF51011">
    <property type="entry name" value="Glycosyl hydrolase domain"/>
    <property type="match status" value="1"/>
</dbReference>
<dbReference type="Pfam" id="PF00128">
    <property type="entry name" value="Alpha-amylase"/>
    <property type="match status" value="1"/>
</dbReference>
<dbReference type="EC" id="3.2.1.93" evidence="4"/>
<organism evidence="6 7">
    <name type="scientific">Lacrimispora celerecrescens</name>
    <dbReference type="NCBI Taxonomy" id="29354"/>
    <lineage>
        <taxon>Bacteria</taxon>
        <taxon>Bacillati</taxon>
        <taxon>Bacillota</taxon>
        <taxon>Clostridia</taxon>
        <taxon>Lachnospirales</taxon>
        <taxon>Lachnospiraceae</taxon>
        <taxon>Lacrimispora</taxon>
    </lineage>
</organism>
<dbReference type="Pfam" id="PF23915">
    <property type="entry name" value="SusG_C"/>
    <property type="match status" value="1"/>
</dbReference>
<dbReference type="GO" id="GO:0008788">
    <property type="term" value="F:alpha,alpha-phosphotrehalase activity"/>
    <property type="evidence" value="ECO:0007669"/>
    <property type="project" value="UniProtKB-UniRule"/>
</dbReference>
<dbReference type="InterPro" id="IPR017853">
    <property type="entry name" value="GH"/>
</dbReference>
<sequence length="552" mass="64785">MKSFKKSCVYQIYPKSFRDSNGDGIGDLKGVMEKLDYLKMLGVDYLWLTPFFLSPQNDNGYDIQDYCRIDPLFGTMEDLERLIAKAGELGMGLMFDMVFNHTSTSHEWFQKALNGDKKFQDYYFFKEGTPGNPPTNWQSKFGGSVWEYSEEVGKYYLHLFDKTQADLNWENPMVREEIKKVIRFWKEKGIKGFRFDVINLVSKPSAWEDDEEGDGRRFYTDGPRIHEYLREIVVDTGLDADDIITVGEMSSTTIDHCIRYTNPDEKQFKMCFNFHHLKVDYKDGDKWSFMPFDFEKLKKIFHTWQTSMAEENGWNAVFWCNHDQPRAVSRFGDDGMYRKRTAKMLATVIHGMRGTPYIYQGEEIGMTNANFTHISQYRDVESLHYFEILKEQGRNEEDIYRVLRERSRDNSRTPMQWEAEEQAGFTTGTPWIGVNENCEKINVRESLADPDSVFFYYQKLIQLRKHYSVISEGSYEPVPLKQKGIFAYQRSWKKEKLLVFANFTGKHQEIEGREALDNWEILLSNDNAPKINGKKFVLDPFGAVMLYSSERV</sequence>
<dbReference type="InterPro" id="IPR045857">
    <property type="entry name" value="O16G_dom_2"/>
</dbReference>
<dbReference type="GO" id="GO:0005993">
    <property type="term" value="P:trehalose catabolic process"/>
    <property type="evidence" value="ECO:0007669"/>
    <property type="project" value="InterPro"/>
</dbReference>
<evidence type="ECO:0000313" key="6">
    <source>
        <dbReference type="EMBL" id="KEZ91100.1"/>
    </source>
</evidence>
<dbReference type="FunFam" id="3.20.20.80:FF:000014">
    <property type="entry name" value="Alpha,alpha-phosphotrehalase"/>
    <property type="match status" value="1"/>
</dbReference>
<dbReference type="FunFam" id="3.90.400.10:FF:000002">
    <property type="entry name" value="Sucrose isomerase"/>
    <property type="match status" value="1"/>
</dbReference>
<dbReference type="InterPro" id="IPR056300">
    <property type="entry name" value="SusG-like_C"/>
</dbReference>
<evidence type="ECO:0000256" key="2">
    <source>
        <dbReference type="ARBA" id="ARBA00022801"/>
    </source>
</evidence>
<comment type="similarity">
    <text evidence="1">Belongs to the glycosyl hydrolase 13 family.</text>
</comment>
<dbReference type="OrthoDB" id="9805159at2"/>
<evidence type="ECO:0000313" key="7">
    <source>
        <dbReference type="Proteomes" id="UP000028525"/>
    </source>
</evidence>
<dbReference type="NCBIfam" id="TIGR02403">
    <property type="entry name" value="trehalose_treC"/>
    <property type="match status" value="1"/>
</dbReference>
<dbReference type="PANTHER" id="PTHR10357:SF217">
    <property type="entry name" value="TREHALOSE-6-PHOSPHATE HYDROLASE"/>
    <property type="match status" value="1"/>
</dbReference>
<dbReference type="Gene3D" id="3.90.400.10">
    <property type="entry name" value="Oligo-1,6-glucosidase, Domain 2"/>
    <property type="match status" value="1"/>
</dbReference>
<keyword evidence="2 6" id="KW-0378">Hydrolase</keyword>
<keyword evidence="7" id="KW-1185">Reference proteome</keyword>
<keyword evidence="3 6" id="KW-0326">Glycosidase</keyword>